<gene>
    <name evidence="1" type="ORF">GCM10009843_35160</name>
</gene>
<dbReference type="Proteomes" id="UP001500575">
    <property type="component" value="Unassembled WGS sequence"/>
</dbReference>
<accession>A0ABN2YTL8</accession>
<keyword evidence="2" id="KW-1185">Reference proteome</keyword>
<dbReference type="RefSeq" id="WP_344305121.1">
    <property type="nucleotide sequence ID" value="NZ_BAAAQQ010000013.1"/>
</dbReference>
<evidence type="ECO:0000313" key="2">
    <source>
        <dbReference type="Proteomes" id="UP001500575"/>
    </source>
</evidence>
<protein>
    <recommendedName>
        <fullName evidence="3">Glycosyltransferase family 2 protein</fullName>
    </recommendedName>
</protein>
<dbReference type="SUPFAM" id="SSF53448">
    <property type="entry name" value="Nucleotide-diphospho-sugar transferases"/>
    <property type="match status" value="1"/>
</dbReference>
<evidence type="ECO:0008006" key="3">
    <source>
        <dbReference type="Google" id="ProtNLM"/>
    </source>
</evidence>
<reference evidence="1 2" key="1">
    <citation type="journal article" date="2019" name="Int. J. Syst. Evol. Microbiol.">
        <title>The Global Catalogue of Microorganisms (GCM) 10K type strain sequencing project: providing services to taxonomists for standard genome sequencing and annotation.</title>
        <authorList>
            <consortium name="The Broad Institute Genomics Platform"/>
            <consortium name="The Broad Institute Genome Sequencing Center for Infectious Disease"/>
            <person name="Wu L."/>
            <person name="Ma J."/>
        </authorList>
    </citation>
    <scope>NUCLEOTIDE SEQUENCE [LARGE SCALE GENOMIC DNA]</scope>
    <source>
        <strain evidence="1 2">JCM 16021</strain>
    </source>
</reference>
<evidence type="ECO:0000313" key="1">
    <source>
        <dbReference type="EMBL" id="GAA2131511.1"/>
    </source>
</evidence>
<comment type="caution">
    <text evidence="1">The sequence shown here is derived from an EMBL/GenBank/DDBJ whole genome shotgun (WGS) entry which is preliminary data.</text>
</comment>
<dbReference type="InterPro" id="IPR029044">
    <property type="entry name" value="Nucleotide-diphossugar_trans"/>
</dbReference>
<name>A0ABN2YTL8_9ACTN</name>
<dbReference type="EMBL" id="BAAAQQ010000013">
    <property type="protein sequence ID" value="GAA2131511.1"/>
    <property type="molecule type" value="Genomic_DNA"/>
</dbReference>
<proteinExistence type="predicted"/>
<sequence>MSLRNLEGHDDFDITWPWERDDRLRRGATAVLRVKDEAANLPFVLPPLLRCTDAVLLVDNGSTDGTAEVAIETARSLGLGERLTVRDYPFAVARAGAEHLEVHERSVHSLSYFYNWAFAQVTTAYSWKWDGDMVLTREGELSLRDLGWQVGREPVVVRMPRHGLFLPDPLEDDRRGWLDLGWRNREEWGFPTGPDFVYAKAFEWEIRRTPAQVRRVALPDLLCVELKHLAGDEFAHWTDPASFADPAGSWRTQRKRREWEVFHALREGEVPEGVLEVTAPDGVHVVDHVVRTVLPAMKRVTQGTYRSGSRAEDAPVTLR</sequence>
<dbReference type="Gene3D" id="3.90.550.10">
    <property type="entry name" value="Spore Coat Polysaccharide Biosynthesis Protein SpsA, Chain A"/>
    <property type="match status" value="1"/>
</dbReference>
<organism evidence="1 2">
    <name type="scientific">Nocardioides bigeumensis</name>
    <dbReference type="NCBI Taxonomy" id="433657"/>
    <lineage>
        <taxon>Bacteria</taxon>
        <taxon>Bacillati</taxon>
        <taxon>Actinomycetota</taxon>
        <taxon>Actinomycetes</taxon>
        <taxon>Propionibacteriales</taxon>
        <taxon>Nocardioidaceae</taxon>
        <taxon>Nocardioides</taxon>
    </lineage>
</organism>